<dbReference type="EMBL" id="AFWT01000069">
    <property type="protein sequence ID" value="EGV27682.1"/>
    <property type="molecule type" value="Genomic_DNA"/>
</dbReference>
<dbReference type="SUPFAM" id="SSF53474">
    <property type="entry name" value="alpha/beta-Hydrolases"/>
    <property type="match status" value="1"/>
</dbReference>
<evidence type="ECO:0000256" key="8">
    <source>
        <dbReference type="SAM" id="MobiDB-lite"/>
    </source>
</evidence>
<dbReference type="InterPro" id="IPR017531">
    <property type="entry name" value="Hydrolase-1_PEP"/>
</dbReference>
<dbReference type="Gene3D" id="3.40.50.2300">
    <property type="match status" value="1"/>
</dbReference>
<evidence type="ECO:0000256" key="7">
    <source>
        <dbReference type="PROSITE-ProRule" id="PRU00409"/>
    </source>
</evidence>
<gene>
    <name evidence="10" type="ORF">ThidrDRAFT_4503</name>
</gene>
<dbReference type="InterPro" id="IPR013815">
    <property type="entry name" value="ATP_grasp_subdomain_1"/>
</dbReference>
<keyword evidence="11" id="KW-1185">Reference proteome</keyword>
<organism evidence="10 11">
    <name type="scientific">Thiorhodococcus drewsii AZ1</name>
    <dbReference type="NCBI Taxonomy" id="765913"/>
    <lineage>
        <taxon>Bacteria</taxon>
        <taxon>Pseudomonadati</taxon>
        <taxon>Pseudomonadota</taxon>
        <taxon>Gammaproteobacteria</taxon>
        <taxon>Chromatiales</taxon>
        <taxon>Chromatiaceae</taxon>
        <taxon>Thiorhodococcus</taxon>
    </lineage>
</organism>
<proteinExistence type="inferred from homology"/>
<evidence type="ECO:0000256" key="1">
    <source>
        <dbReference type="ARBA" id="ARBA00011063"/>
    </source>
</evidence>
<evidence type="ECO:0000256" key="6">
    <source>
        <dbReference type="PIRSR" id="PIRSR617867-1"/>
    </source>
</evidence>
<evidence type="ECO:0000313" key="11">
    <source>
        <dbReference type="Proteomes" id="UP000004200"/>
    </source>
</evidence>
<dbReference type="GO" id="GO:0005524">
    <property type="term" value="F:ATP binding"/>
    <property type="evidence" value="ECO:0007669"/>
    <property type="project" value="UniProtKB-UniRule"/>
</dbReference>
<dbReference type="GO" id="GO:0046872">
    <property type="term" value="F:metal ion binding"/>
    <property type="evidence" value="ECO:0007669"/>
    <property type="project" value="InterPro"/>
</dbReference>
<dbReference type="Pfam" id="PF01451">
    <property type="entry name" value="LMWPc"/>
    <property type="match status" value="1"/>
</dbReference>
<evidence type="ECO:0000259" key="9">
    <source>
        <dbReference type="PROSITE" id="PS50975"/>
    </source>
</evidence>
<evidence type="ECO:0000256" key="3">
    <source>
        <dbReference type="ARBA" id="ARBA00022801"/>
    </source>
</evidence>
<dbReference type="Pfam" id="PF12146">
    <property type="entry name" value="Hydrolase_4"/>
    <property type="match status" value="1"/>
</dbReference>
<dbReference type="PROSITE" id="PS50975">
    <property type="entry name" value="ATP_GRASP"/>
    <property type="match status" value="1"/>
</dbReference>
<dbReference type="Gene3D" id="3.40.50.1820">
    <property type="entry name" value="alpha/beta hydrolase"/>
    <property type="match status" value="1"/>
</dbReference>
<dbReference type="STRING" id="765913.ThidrDRAFT_4503"/>
<dbReference type="SMART" id="SM00226">
    <property type="entry name" value="LMWPc"/>
    <property type="match status" value="1"/>
</dbReference>
<evidence type="ECO:0000256" key="5">
    <source>
        <dbReference type="ARBA" id="ARBA00051722"/>
    </source>
</evidence>
<dbReference type="PANTHER" id="PTHR11717:SF31">
    <property type="entry name" value="LOW MOLECULAR WEIGHT PROTEIN-TYROSINE-PHOSPHATASE ETP-RELATED"/>
    <property type="match status" value="1"/>
</dbReference>
<keyword evidence="3 10" id="KW-0378">Hydrolase</keyword>
<feature type="active site" evidence="6">
    <location>
        <position position="442"/>
    </location>
</feature>
<comment type="caution">
    <text evidence="10">The sequence shown here is derived from an EMBL/GenBank/DDBJ whole genome shotgun (WGS) entry which is preliminary data.</text>
</comment>
<dbReference type="AlphaFoldDB" id="G2E889"/>
<dbReference type="SUPFAM" id="SSF56059">
    <property type="entry name" value="Glutathione synthetase ATP-binding domain-like"/>
    <property type="match status" value="1"/>
</dbReference>
<dbReference type="Pfam" id="PF15632">
    <property type="entry name" value="ATPgrasp_Ter"/>
    <property type="match status" value="1"/>
</dbReference>
<dbReference type="SUPFAM" id="SSF52788">
    <property type="entry name" value="Phosphotyrosine protein phosphatases I"/>
    <property type="match status" value="1"/>
</dbReference>
<sequence length="947" mass="104354">MDDASRNRILVLDGDLPPALAIARTLARRGLRVEIASNEPRPLGGFSRYVAATHRYPNPLVRSADFIRWISAQLEDPRLILVIPVTERTLTPLHANRQCLDTSRIAMAPEDALRIALNKGETVALAARLGIPVPLSRAVHTPNDIDAAAAGLEFPVVIKPASSIGVGQHGQVALTVQYATDRAELHHRVRHILHHGRALIQEYFAGVGVGIELIAEHGRILYAFQHQRLHEYPLTGGGSSLRCSTAVDPHLLEVAAQLMAALHWHGVAMVEFKHRPATGELRLMEINGRFWGSLPLATAAGADFPGMLYELLVEGRVKDRPPARNGVICRNLTRDLKWYECVLRRDAPEPFVRYPSRRQVLADTALLFSPRHHFDVQSWRDPLPGLVEIGRLIQTQARRGGDYLSAQHLRRRQAAAWRKGRISRRLRKASHVLFLCYGNINRSAIAEVLARAHFPPRLTICSAGFHPQAGRRADPVMASVAQQQGYDLSASRSQCLTPAMAAAADLIFVMEVEHLRRIRRELPAASAKTFLLAGAAEPQRACRDIADPFGHSHATYEGCFAMIAACIGAMASLSTHGEGRHEIAPIALGSGLMRATGQTDRPPRGSPSPRSWLDRLVHPRSQLANSTHPRNARPSGMTYQESPILLVCRGRRLVGLVTTPCEGERHAEVGLLILVGGSQYRAGSHRQFTLLARALATQGIVSLRFDYRGMGDSEGETRDFTAVDADIAAALDSLFARAPKLRSVVLWGLCDAASAALMYAPADPRVSGLVLLNPWAPHEQSRARARLKHYYGPKLLQWSLWTKMLAGKLRLHPSVRELLHALRLACNLPAISSRLLGDDESESARARLDVAGSDPDEHGEARDRMLRALGTFNGDILFILAANDLTGREFLALVDYEAEWRRVSQRADITWELVQGASHTFASAEWRGQVERSTARFVLRTASSPTP</sequence>
<dbReference type="ESTHER" id="9gamm-g2e889">
    <property type="family name" value="Hydrolase-1_PEP"/>
</dbReference>
<dbReference type="eggNOG" id="COG0394">
    <property type="taxonomic scope" value="Bacteria"/>
</dbReference>
<comment type="similarity">
    <text evidence="1">Belongs to the low molecular weight phosphotyrosine protein phosphatase family.</text>
</comment>
<dbReference type="NCBIfam" id="TIGR03100">
    <property type="entry name" value="hydr1_PEP"/>
    <property type="match status" value="1"/>
</dbReference>
<dbReference type="eggNOG" id="COG3919">
    <property type="taxonomic scope" value="Bacteria"/>
</dbReference>
<dbReference type="PATRIC" id="fig|765913.3.peg.4573"/>
<dbReference type="PANTHER" id="PTHR11717">
    <property type="entry name" value="LOW MOLECULAR WEIGHT PROTEIN TYROSINE PHOSPHATASE"/>
    <property type="match status" value="1"/>
</dbReference>
<keyword evidence="4" id="KW-0904">Protein phosphatase</keyword>
<evidence type="ECO:0000313" key="10">
    <source>
        <dbReference type="EMBL" id="EGV27682.1"/>
    </source>
</evidence>
<feature type="domain" description="ATP-grasp" evidence="9">
    <location>
        <begin position="123"/>
        <end position="313"/>
    </location>
</feature>
<dbReference type="PRINTS" id="PR00719">
    <property type="entry name" value="LMWPTPASE"/>
</dbReference>
<keyword evidence="7" id="KW-0547">Nucleotide-binding</keyword>
<dbReference type="InterPro" id="IPR023485">
    <property type="entry name" value="Ptyr_pPase"/>
</dbReference>
<dbReference type="EC" id="3.1.3.48" evidence="2"/>
<dbReference type="InterPro" id="IPR011761">
    <property type="entry name" value="ATP-grasp"/>
</dbReference>
<protein>
    <recommendedName>
        <fullName evidence="2">protein-tyrosine-phosphatase</fullName>
        <ecNumber evidence="2">3.1.3.48</ecNumber>
    </recommendedName>
</protein>
<dbReference type="InterPro" id="IPR050438">
    <property type="entry name" value="LMW_PTPase"/>
</dbReference>
<feature type="active site" description="Proton donor" evidence="6">
    <location>
        <position position="547"/>
    </location>
</feature>
<dbReference type="RefSeq" id="WP_007043215.1">
    <property type="nucleotide sequence ID" value="NZ_AFWT01000069.1"/>
</dbReference>
<dbReference type="InterPro" id="IPR029058">
    <property type="entry name" value="AB_hydrolase_fold"/>
</dbReference>
<keyword evidence="7" id="KW-0067">ATP-binding</keyword>
<dbReference type="OrthoDB" id="249225at2"/>
<dbReference type="Gene3D" id="3.30.1490.20">
    <property type="entry name" value="ATP-grasp fold, A domain"/>
    <property type="match status" value="1"/>
</dbReference>
<feature type="active site" description="Nucleophile" evidence="6">
    <location>
        <position position="436"/>
    </location>
</feature>
<dbReference type="InterPro" id="IPR036196">
    <property type="entry name" value="Ptyr_pPase_sf"/>
</dbReference>
<comment type="catalytic activity">
    <reaction evidence="5">
        <text>O-phospho-L-tyrosyl-[protein] + H2O = L-tyrosyl-[protein] + phosphate</text>
        <dbReference type="Rhea" id="RHEA:10684"/>
        <dbReference type="Rhea" id="RHEA-COMP:10136"/>
        <dbReference type="Rhea" id="RHEA-COMP:20101"/>
        <dbReference type="ChEBI" id="CHEBI:15377"/>
        <dbReference type="ChEBI" id="CHEBI:43474"/>
        <dbReference type="ChEBI" id="CHEBI:46858"/>
        <dbReference type="ChEBI" id="CHEBI:61978"/>
        <dbReference type="EC" id="3.1.3.48"/>
    </reaction>
</comment>
<dbReference type="Proteomes" id="UP000004200">
    <property type="component" value="Unassembled WGS sequence"/>
</dbReference>
<dbReference type="InterPro" id="IPR017867">
    <property type="entry name" value="Tyr_phospatase_low_mol_wt"/>
</dbReference>
<dbReference type="eggNOG" id="COG1073">
    <property type="taxonomic scope" value="Bacteria"/>
</dbReference>
<dbReference type="InterPro" id="IPR022742">
    <property type="entry name" value="Hydrolase_4"/>
</dbReference>
<dbReference type="Gene3D" id="3.30.470.20">
    <property type="entry name" value="ATP-grasp fold, B domain"/>
    <property type="match status" value="1"/>
</dbReference>
<dbReference type="GO" id="GO:0004725">
    <property type="term" value="F:protein tyrosine phosphatase activity"/>
    <property type="evidence" value="ECO:0007669"/>
    <property type="project" value="UniProtKB-EC"/>
</dbReference>
<feature type="region of interest" description="Disordered" evidence="8">
    <location>
        <begin position="593"/>
        <end position="613"/>
    </location>
</feature>
<name>G2E889_9GAMM</name>
<evidence type="ECO:0000256" key="2">
    <source>
        <dbReference type="ARBA" id="ARBA00013064"/>
    </source>
</evidence>
<accession>G2E889</accession>
<reference evidence="10 11" key="1">
    <citation type="submission" date="2011-06" db="EMBL/GenBank/DDBJ databases">
        <title>The draft genome of Thiorhodococcus drewsii AZ1.</title>
        <authorList>
            <consortium name="US DOE Joint Genome Institute (JGI-PGF)"/>
            <person name="Lucas S."/>
            <person name="Han J."/>
            <person name="Lapidus A."/>
            <person name="Cheng J.-F."/>
            <person name="Goodwin L."/>
            <person name="Pitluck S."/>
            <person name="Peters L."/>
            <person name="Land M.L."/>
            <person name="Hauser L."/>
            <person name="Vogl K."/>
            <person name="Liu Z."/>
            <person name="Imhoff J."/>
            <person name="Thiel V."/>
            <person name="Frigaard N.-U."/>
            <person name="Bryant D.A."/>
            <person name="Woyke T.J."/>
        </authorList>
    </citation>
    <scope>NUCLEOTIDE SEQUENCE [LARGE SCALE GENOMIC DNA]</scope>
    <source>
        <strain evidence="10 11">AZ1</strain>
    </source>
</reference>
<evidence type="ECO:0000256" key="4">
    <source>
        <dbReference type="ARBA" id="ARBA00022912"/>
    </source>
</evidence>